<dbReference type="AlphaFoldDB" id="A0A0K9NU69"/>
<evidence type="ECO:0000313" key="8">
    <source>
        <dbReference type="EMBL" id="KMZ60341.1"/>
    </source>
</evidence>
<organism evidence="8 9">
    <name type="scientific">Zostera marina</name>
    <name type="common">Eelgrass</name>
    <dbReference type="NCBI Taxonomy" id="29655"/>
    <lineage>
        <taxon>Eukaryota</taxon>
        <taxon>Viridiplantae</taxon>
        <taxon>Streptophyta</taxon>
        <taxon>Embryophyta</taxon>
        <taxon>Tracheophyta</taxon>
        <taxon>Spermatophyta</taxon>
        <taxon>Magnoliopsida</taxon>
        <taxon>Liliopsida</taxon>
        <taxon>Zosteraceae</taxon>
        <taxon>Zostera</taxon>
    </lineage>
</organism>
<protein>
    <submittedName>
        <fullName evidence="8">UDP-Xyl: xylogalacturonan beta-1,3-xylosyltransferase, family GT47</fullName>
    </submittedName>
</protein>
<evidence type="ECO:0000259" key="7">
    <source>
        <dbReference type="Pfam" id="PF03016"/>
    </source>
</evidence>
<dbReference type="Pfam" id="PF03016">
    <property type="entry name" value="Exostosin_GT47"/>
    <property type="match status" value="1"/>
</dbReference>
<keyword evidence="4" id="KW-0735">Signal-anchor</keyword>
<dbReference type="PANTHER" id="PTHR11062:SF210">
    <property type="entry name" value="EXOSTOSIN FAMILY PROTEIN"/>
    <property type="match status" value="1"/>
</dbReference>
<proteinExistence type="inferred from homology"/>
<evidence type="ECO:0000313" key="9">
    <source>
        <dbReference type="Proteomes" id="UP000036987"/>
    </source>
</evidence>
<dbReference type="GO" id="GO:0000139">
    <property type="term" value="C:Golgi membrane"/>
    <property type="evidence" value="ECO:0007669"/>
    <property type="project" value="UniProtKB-SubCell"/>
</dbReference>
<name>A0A0K9NU69_ZOSMR</name>
<sequence>MKGFCSVLKINPNRTRIKRFVIVVAMLACSALVFSIFSLSSQTITPPFPTAIARISETKKYTENAPRIEEYYEYDEFEGEDYNIVVVDMNETVLPDQSDLNKNNGVDVDVSLATTIRMLKKKKKRDFPINSISEMNQLLVKARRSYRTMKPRKSSVHDHQLYTIRSLVDRTSTAKNDPQLYPPAFRNVSMFLRSYELMEQKLKVYVYKEGKRPVFHQPLLKGIYASEGWFMKQMENNRQYVVRDPRKANMFYMAFSSRFLEFSLYVRNSHNRTNLRRHLQNYVDTIAGRYPFWNRTSGTDHFLVACHDWAPYETKHTMERSIRALCNADLAEGFRVGKDVSLPETYVRSGRNPQRDIGGKPANERPILAFYAGNMHGYLRSILLEYWGNKTADMKLYGPMPAGVKSKMKYRNYMKTSKYCLCPRGYEVNSPRVVEAIFYECVPVIISDNYVPPFFEVLDWVEFAVFVPELDIPRLNQILRSISDDKYLSLQMGVRKVQKHFLWHVKPVKYDLFHMILHSIWYNRVHTIRPK</sequence>
<keyword evidence="6" id="KW-0472">Membrane</keyword>
<accession>A0A0K9NU69</accession>
<evidence type="ECO:0000256" key="6">
    <source>
        <dbReference type="SAM" id="Phobius"/>
    </source>
</evidence>
<keyword evidence="9" id="KW-1185">Reference proteome</keyword>
<feature type="domain" description="Exostosin GT47" evidence="7">
    <location>
        <begin position="199"/>
        <end position="482"/>
    </location>
</feature>
<evidence type="ECO:0000256" key="4">
    <source>
        <dbReference type="ARBA" id="ARBA00022968"/>
    </source>
</evidence>
<keyword evidence="5" id="KW-0333">Golgi apparatus</keyword>
<dbReference type="InterPro" id="IPR040911">
    <property type="entry name" value="Exostosin_GT47"/>
</dbReference>
<reference evidence="9" key="1">
    <citation type="journal article" date="2016" name="Nature">
        <title>The genome of the seagrass Zostera marina reveals angiosperm adaptation to the sea.</title>
        <authorList>
            <person name="Olsen J.L."/>
            <person name="Rouze P."/>
            <person name="Verhelst B."/>
            <person name="Lin Y.-C."/>
            <person name="Bayer T."/>
            <person name="Collen J."/>
            <person name="Dattolo E."/>
            <person name="De Paoli E."/>
            <person name="Dittami S."/>
            <person name="Maumus F."/>
            <person name="Michel G."/>
            <person name="Kersting A."/>
            <person name="Lauritano C."/>
            <person name="Lohaus R."/>
            <person name="Toepel M."/>
            <person name="Tonon T."/>
            <person name="Vanneste K."/>
            <person name="Amirebrahimi M."/>
            <person name="Brakel J."/>
            <person name="Bostroem C."/>
            <person name="Chovatia M."/>
            <person name="Grimwood J."/>
            <person name="Jenkins J.W."/>
            <person name="Jueterbock A."/>
            <person name="Mraz A."/>
            <person name="Stam W.T."/>
            <person name="Tice H."/>
            <person name="Bornberg-Bauer E."/>
            <person name="Green P.J."/>
            <person name="Pearson G.A."/>
            <person name="Procaccini G."/>
            <person name="Duarte C.M."/>
            <person name="Schmutz J."/>
            <person name="Reusch T.B.H."/>
            <person name="Van de Peer Y."/>
        </authorList>
    </citation>
    <scope>NUCLEOTIDE SEQUENCE [LARGE SCALE GENOMIC DNA]</scope>
    <source>
        <strain evidence="9">cv. Finnish</strain>
    </source>
</reference>
<gene>
    <name evidence="8" type="ORF">ZOSMA_5G02080</name>
</gene>
<keyword evidence="6" id="KW-1133">Transmembrane helix</keyword>
<evidence type="ECO:0000256" key="2">
    <source>
        <dbReference type="ARBA" id="ARBA00010271"/>
    </source>
</evidence>
<evidence type="ECO:0000256" key="1">
    <source>
        <dbReference type="ARBA" id="ARBA00004323"/>
    </source>
</evidence>
<keyword evidence="3" id="KW-0328">Glycosyltransferase</keyword>
<keyword evidence="8" id="KW-0808">Transferase</keyword>
<comment type="subcellular location">
    <subcellularLocation>
        <location evidence="1">Golgi apparatus membrane</location>
        <topology evidence="1">Single-pass type II membrane protein</topology>
    </subcellularLocation>
</comment>
<dbReference type="OMA" id="YTENAPR"/>
<dbReference type="Proteomes" id="UP000036987">
    <property type="component" value="Unassembled WGS sequence"/>
</dbReference>
<evidence type="ECO:0000256" key="5">
    <source>
        <dbReference type="ARBA" id="ARBA00023034"/>
    </source>
</evidence>
<dbReference type="GO" id="GO:0016757">
    <property type="term" value="F:glycosyltransferase activity"/>
    <property type="evidence" value="ECO:0007669"/>
    <property type="project" value="UniProtKB-KW"/>
</dbReference>
<dbReference type="PANTHER" id="PTHR11062">
    <property type="entry name" value="EXOSTOSIN HEPARAN SULFATE GLYCOSYLTRANSFERASE -RELATED"/>
    <property type="match status" value="1"/>
</dbReference>
<dbReference type="STRING" id="29655.A0A0K9NU69"/>
<dbReference type="InterPro" id="IPR004263">
    <property type="entry name" value="Exostosin"/>
</dbReference>
<comment type="caution">
    <text evidence="8">The sequence shown here is derived from an EMBL/GenBank/DDBJ whole genome shotgun (WGS) entry which is preliminary data.</text>
</comment>
<dbReference type="EMBL" id="LFYR01001623">
    <property type="protein sequence ID" value="KMZ60341.1"/>
    <property type="molecule type" value="Genomic_DNA"/>
</dbReference>
<keyword evidence="6" id="KW-0812">Transmembrane</keyword>
<evidence type="ECO:0000256" key="3">
    <source>
        <dbReference type="ARBA" id="ARBA00022676"/>
    </source>
</evidence>
<dbReference type="OrthoDB" id="1924787at2759"/>
<feature type="transmembrane region" description="Helical" evidence="6">
    <location>
        <begin position="20"/>
        <end position="39"/>
    </location>
</feature>
<comment type="similarity">
    <text evidence="2">Belongs to the glycosyltransferase 47 family.</text>
</comment>